<accession>A0A368Y621</accession>
<dbReference type="OrthoDB" id="9153559at2"/>
<sequence length="109" mass="11914">MKPKSCITTSNGQQQFADLAAFMGGWFHQDFDIHGESLEEVVAAFKAEGDAALVAPLVDNIDAFLATGDDGMEEQFQEFFRPDVIPTFFRATIRAFLLAVREALVTGPG</sequence>
<gene>
    <name evidence="2" type="ORF">DES41_101335</name>
</gene>
<name>A0A368Y621_9BURK</name>
<evidence type="ECO:0000313" key="2">
    <source>
        <dbReference type="EMBL" id="RCW75740.1"/>
    </source>
</evidence>
<dbReference type="InterPro" id="IPR041129">
    <property type="entry name" value="CdiI_2"/>
</dbReference>
<organism evidence="2 3">
    <name type="scientific">Pseudorhodoferax soli</name>
    <dbReference type="NCBI Taxonomy" id="545864"/>
    <lineage>
        <taxon>Bacteria</taxon>
        <taxon>Pseudomonadati</taxon>
        <taxon>Pseudomonadota</taxon>
        <taxon>Betaproteobacteria</taxon>
        <taxon>Burkholderiales</taxon>
        <taxon>Comamonadaceae</taxon>
    </lineage>
</organism>
<feature type="domain" description="CdiI immunity protein" evidence="1">
    <location>
        <begin position="16"/>
        <end position="104"/>
    </location>
</feature>
<dbReference type="Proteomes" id="UP000252884">
    <property type="component" value="Unassembled WGS sequence"/>
</dbReference>
<evidence type="ECO:0000259" key="1">
    <source>
        <dbReference type="Pfam" id="PF18593"/>
    </source>
</evidence>
<dbReference type="RefSeq" id="WP_114465319.1">
    <property type="nucleotide sequence ID" value="NZ_QPJK01000001.1"/>
</dbReference>
<protein>
    <recommendedName>
        <fullName evidence="1">CdiI immunity protein domain-containing protein</fullName>
    </recommendedName>
</protein>
<evidence type="ECO:0000313" key="3">
    <source>
        <dbReference type="Proteomes" id="UP000252884"/>
    </source>
</evidence>
<dbReference type="Pfam" id="PF18593">
    <property type="entry name" value="CdiI_2"/>
    <property type="match status" value="1"/>
</dbReference>
<dbReference type="EMBL" id="QPJK01000001">
    <property type="protein sequence ID" value="RCW75740.1"/>
    <property type="molecule type" value="Genomic_DNA"/>
</dbReference>
<keyword evidence="3" id="KW-1185">Reference proteome</keyword>
<dbReference type="AlphaFoldDB" id="A0A368Y621"/>
<reference evidence="2 3" key="1">
    <citation type="submission" date="2018-07" db="EMBL/GenBank/DDBJ databases">
        <title>Genomic Encyclopedia of Type Strains, Phase IV (KMG-IV): sequencing the most valuable type-strain genomes for metagenomic binning, comparative biology and taxonomic classification.</title>
        <authorList>
            <person name="Goeker M."/>
        </authorList>
    </citation>
    <scope>NUCLEOTIDE SEQUENCE [LARGE SCALE GENOMIC DNA]</scope>
    <source>
        <strain evidence="2 3">DSM 21634</strain>
    </source>
</reference>
<comment type="caution">
    <text evidence="2">The sequence shown here is derived from an EMBL/GenBank/DDBJ whole genome shotgun (WGS) entry which is preliminary data.</text>
</comment>
<proteinExistence type="predicted"/>